<dbReference type="EMBL" id="WCUQ01000011">
    <property type="protein sequence ID" value="KAB4122047.1"/>
    <property type="molecule type" value="Genomic_DNA"/>
</dbReference>
<evidence type="ECO:0000313" key="6">
    <source>
        <dbReference type="EMBL" id="KAB4122047.1"/>
    </source>
</evidence>
<evidence type="ECO:0000256" key="1">
    <source>
        <dbReference type="ARBA" id="ARBA00001946"/>
    </source>
</evidence>
<accession>A0A3E5EXA6</accession>
<dbReference type="InterPro" id="IPR014883">
    <property type="entry name" value="VRR_NUC"/>
</dbReference>
<evidence type="ECO:0000313" key="8">
    <source>
        <dbReference type="EMBL" id="RGS51272.1"/>
    </source>
</evidence>
<dbReference type="GO" id="GO:0003676">
    <property type="term" value="F:nucleic acid binding"/>
    <property type="evidence" value="ECO:0007669"/>
    <property type="project" value="InterPro"/>
</dbReference>
<keyword evidence="3" id="KW-0378">Hydrolase</keyword>
<dbReference type="AlphaFoldDB" id="A0A3E5EXA6"/>
<sequence length="121" mass="14044">MRKKQTTPQSESQIQHSCLTWFRIQYPSLSLMLFAVPNGGKRDARTGAQMKYEGSVRGVSDLILLVPKKGFSALCIEMKRPKGKQSEEQIRWQREAEKFRNKYVVCHSLTEFMNEVNSYLL</sequence>
<dbReference type="EMBL" id="WCUP01000011">
    <property type="protein sequence ID" value="KAB4108184.1"/>
    <property type="molecule type" value="Genomic_DNA"/>
</dbReference>
<dbReference type="Gene3D" id="3.40.1350.10">
    <property type="match status" value="1"/>
</dbReference>
<dbReference type="Pfam" id="PF08774">
    <property type="entry name" value="VRR_NUC"/>
    <property type="match status" value="1"/>
</dbReference>
<name>A0A3E5EXA6_BACUN</name>
<evidence type="ECO:0000313" key="5">
    <source>
        <dbReference type="EMBL" id="KAB4108184.1"/>
    </source>
</evidence>
<organism evidence="7 10">
    <name type="scientific">Bacteroides uniformis</name>
    <dbReference type="NCBI Taxonomy" id="820"/>
    <lineage>
        <taxon>Bacteria</taxon>
        <taxon>Pseudomonadati</taxon>
        <taxon>Bacteroidota</taxon>
        <taxon>Bacteroidia</taxon>
        <taxon>Bacteroidales</taxon>
        <taxon>Bacteroidaceae</taxon>
        <taxon>Bacteroides</taxon>
    </lineage>
</organism>
<dbReference type="EMBL" id="QRVP01000023">
    <property type="protein sequence ID" value="RGS51272.1"/>
    <property type="molecule type" value="Genomic_DNA"/>
</dbReference>
<dbReference type="Proteomes" id="UP000441711">
    <property type="component" value="Unassembled WGS sequence"/>
</dbReference>
<comment type="cofactor">
    <cofactor evidence="1">
        <name>Mg(2+)</name>
        <dbReference type="ChEBI" id="CHEBI:18420"/>
    </cofactor>
</comment>
<evidence type="ECO:0000256" key="3">
    <source>
        <dbReference type="ARBA" id="ARBA00022801"/>
    </source>
</evidence>
<dbReference type="SMART" id="SM00990">
    <property type="entry name" value="VRR_NUC"/>
    <property type="match status" value="1"/>
</dbReference>
<dbReference type="GO" id="GO:0016788">
    <property type="term" value="F:hydrolase activity, acting on ester bonds"/>
    <property type="evidence" value="ECO:0007669"/>
    <property type="project" value="InterPro"/>
</dbReference>
<dbReference type="Proteomes" id="UP000438773">
    <property type="component" value="Unassembled WGS sequence"/>
</dbReference>
<comment type="caution">
    <text evidence="7">The sequence shown here is derived from an EMBL/GenBank/DDBJ whole genome shotgun (WGS) entry which is preliminary data.</text>
</comment>
<feature type="domain" description="VRR-NUC" evidence="4">
    <location>
        <begin position="1"/>
        <end position="110"/>
    </location>
</feature>
<dbReference type="GO" id="GO:0004518">
    <property type="term" value="F:nuclease activity"/>
    <property type="evidence" value="ECO:0007669"/>
    <property type="project" value="UniProtKB-KW"/>
</dbReference>
<evidence type="ECO:0000313" key="9">
    <source>
        <dbReference type="EMBL" id="RGZ46086.1"/>
    </source>
</evidence>
<evidence type="ECO:0000313" key="10">
    <source>
        <dbReference type="Proteomes" id="UP000260759"/>
    </source>
</evidence>
<evidence type="ECO:0000313" key="12">
    <source>
        <dbReference type="Proteomes" id="UP000285283"/>
    </source>
</evidence>
<dbReference type="InterPro" id="IPR011856">
    <property type="entry name" value="tRNA_endonuc-like_dom_sf"/>
</dbReference>
<dbReference type="Proteomes" id="UP000260759">
    <property type="component" value="Unassembled WGS sequence"/>
</dbReference>
<gene>
    <name evidence="9" type="ORF">DW988_16015</name>
    <name evidence="8" type="ORF">DWX87_17910</name>
    <name evidence="7" type="ORF">DXB37_12130</name>
    <name evidence="5" type="ORF">GAQ70_15950</name>
    <name evidence="6" type="ORF">GAQ75_17710</name>
</gene>
<dbReference type="EMBL" id="QSEE01000018">
    <property type="protein sequence ID" value="RGZ46086.1"/>
    <property type="molecule type" value="Genomic_DNA"/>
</dbReference>
<proteinExistence type="predicted"/>
<protein>
    <submittedName>
        <fullName evidence="7">VRR-NUC domain-containing protein</fullName>
    </submittedName>
</protein>
<dbReference type="Proteomes" id="UP000285283">
    <property type="component" value="Unassembled WGS sequence"/>
</dbReference>
<dbReference type="EMBL" id="QSVA01000009">
    <property type="protein sequence ID" value="RGN93609.1"/>
    <property type="molecule type" value="Genomic_DNA"/>
</dbReference>
<dbReference type="RefSeq" id="WP_117600648.1">
    <property type="nucleotide sequence ID" value="NZ_CAXSNS010000016.1"/>
</dbReference>
<evidence type="ECO:0000256" key="2">
    <source>
        <dbReference type="ARBA" id="ARBA00022722"/>
    </source>
</evidence>
<reference evidence="13 14" key="2">
    <citation type="journal article" date="2019" name="Nat. Med.">
        <title>A library of human gut bacterial isolates paired with longitudinal multiomics data enables mechanistic microbiome research.</title>
        <authorList>
            <person name="Poyet M."/>
            <person name="Groussin M."/>
            <person name="Gibbons S.M."/>
            <person name="Avila-Pacheco J."/>
            <person name="Jiang X."/>
            <person name="Kearney S.M."/>
            <person name="Perrotta A.R."/>
            <person name="Berdy B."/>
            <person name="Zhao S."/>
            <person name="Lieberman T.D."/>
            <person name="Swanson P.K."/>
            <person name="Smith M."/>
            <person name="Roesemann S."/>
            <person name="Alexander J.E."/>
            <person name="Rich S.A."/>
            <person name="Livny J."/>
            <person name="Vlamakis H."/>
            <person name="Clish C."/>
            <person name="Bullock K."/>
            <person name="Deik A."/>
            <person name="Scott J."/>
            <person name="Pierce K.A."/>
            <person name="Xavier R.J."/>
            <person name="Alm E.J."/>
        </authorList>
    </citation>
    <scope>NUCLEOTIDE SEQUENCE [LARGE SCALE GENOMIC DNA]</scope>
    <source>
        <strain evidence="5 14">BIOML-A36</strain>
        <strain evidence="6 13">BIOML-A37</strain>
    </source>
</reference>
<evidence type="ECO:0000259" key="4">
    <source>
        <dbReference type="SMART" id="SM00990"/>
    </source>
</evidence>
<keyword evidence="2" id="KW-0540">Nuclease</keyword>
<reference evidence="10 11" key="1">
    <citation type="submission" date="2018-08" db="EMBL/GenBank/DDBJ databases">
        <title>A genome reference for cultivated species of the human gut microbiota.</title>
        <authorList>
            <person name="Zou Y."/>
            <person name="Xue W."/>
            <person name="Luo G."/>
        </authorList>
    </citation>
    <scope>NUCLEOTIDE SEQUENCE [LARGE SCALE GENOMIC DNA]</scope>
    <source>
        <strain evidence="8 12">AF21-53</strain>
        <strain evidence="9 11">AM50-4</strain>
        <strain evidence="7 10">OM03-4</strain>
    </source>
</reference>
<evidence type="ECO:0000313" key="14">
    <source>
        <dbReference type="Proteomes" id="UP000441711"/>
    </source>
</evidence>
<evidence type="ECO:0000313" key="13">
    <source>
        <dbReference type="Proteomes" id="UP000438773"/>
    </source>
</evidence>
<evidence type="ECO:0000313" key="11">
    <source>
        <dbReference type="Proteomes" id="UP000283684"/>
    </source>
</evidence>
<dbReference type="Proteomes" id="UP000283684">
    <property type="component" value="Unassembled WGS sequence"/>
</dbReference>
<evidence type="ECO:0000313" key="7">
    <source>
        <dbReference type="EMBL" id="RGN93609.1"/>
    </source>
</evidence>